<evidence type="ECO:0000256" key="3">
    <source>
        <dbReference type="ARBA" id="ARBA00022759"/>
    </source>
</evidence>
<keyword evidence="2" id="KW-0479">Metal-binding</keyword>
<name>A0A2M6YD49_9BACT</name>
<evidence type="ECO:0000313" key="9">
    <source>
        <dbReference type="Proteomes" id="UP000229896"/>
    </source>
</evidence>
<gene>
    <name evidence="8" type="primary">cas2</name>
    <name evidence="8" type="ORF">COT12_00120</name>
</gene>
<dbReference type="Gene3D" id="3.30.70.2650">
    <property type="match status" value="1"/>
</dbReference>
<comment type="caution">
    <text evidence="8">The sequence shown here is derived from an EMBL/GenBank/DDBJ whole genome shotgun (WGS) entry which is preliminary data.</text>
</comment>
<sequence length="121" mass="14439">MYIEITKKGFSRVNQVDFSEVKILRNKKWDGDWWVVIYDLPRKYNPDKNRLRKILVRSGFVKVQESVYVYPFKCVDEVDRILDHSGISHYVLIMESKVIRNEELLIKKFVDSKVLSPCDLK</sequence>
<keyword evidence="6" id="KW-0051">Antiviral defense</keyword>
<dbReference type="GO" id="GO:0043571">
    <property type="term" value="P:maintenance of CRISPR repeat elements"/>
    <property type="evidence" value="ECO:0007669"/>
    <property type="project" value="InterPro"/>
</dbReference>
<keyword evidence="1" id="KW-0540">Nuclease</keyword>
<organism evidence="8 9">
    <name type="scientific">Candidatus Berkelbacteria bacterium CG08_land_8_20_14_0_20_39_8</name>
    <dbReference type="NCBI Taxonomy" id="1974511"/>
    <lineage>
        <taxon>Bacteria</taxon>
        <taxon>Candidatus Berkelbacteria</taxon>
    </lineage>
</organism>
<dbReference type="GO" id="GO:0004521">
    <property type="term" value="F:RNA endonuclease activity"/>
    <property type="evidence" value="ECO:0007669"/>
    <property type="project" value="InterPro"/>
</dbReference>
<evidence type="ECO:0000256" key="5">
    <source>
        <dbReference type="ARBA" id="ARBA00022842"/>
    </source>
</evidence>
<evidence type="ECO:0000259" key="7">
    <source>
        <dbReference type="Pfam" id="PF20803"/>
    </source>
</evidence>
<proteinExistence type="predicted"/>
<dbReference type="Pfam" id="PF20803">
    <property type="entry name" value="PaaX_M"/>
    <property type="match status" value="1"/>
</dbReference>
<keyword evidence="5" id="KW-0460">Magnesium</keyword>
<dbReference type="NCBIfam" id="TIGR01573">
    <property type="entry name" value="cas2"/>
    <property type="match status" value="1"/>
</dbReference>
<evidence type="ECO:0000256" key="1">
    <source>
        <dbReference type="ARBA" id="ARBA00022722"/>
    </source>
</evidence>
<dbReference type="Proteomes" id="UP000229896">
    <property type="component" value="Unassembled WGS sequence"/>
</dbReference>
<reference evidence="9" key="1">
    <citation type="submission" date="2017-09" db="EMBL/GenBank/DDBJ databases">
        <title>Depth-based differentiation of microbial function through sediment-hosted aquifers and enrichment of novel symbionts in the deep terrestrial subsurface.</title>
        <authorList>
            <person name="Probst A.J."/>
            <person name="Ladd B."/>
            <person name="Jarett J.K."/>
            <person name="Geller-Mcgrath D.E."/>
            <person name="Sieber C.M.K."/>
            <person name="Emerson J.B."/>
            <person name="Anantharaman K."/>
            <person name="Thomas B.C."/>
            <person name="Malmstrom R."/>
            <person name="Stieglmeier M."/>
            <person name="Klingl A."/>
            <person name="Woyke T."/>
            <person name="Ryan C.M."/>
            <person name="Banfield J.F."/>
        </authorList>
    </citation>
    <scope>NUCLEOTIDE SEQUENCE [LARGE SCALE GENOMIC DNA]</scope>
</reference>
<evidence type="ECO:0000313" key="8">
    <source>
        <dbReference type="EMBL" id="PIU24617.1"/>
    </source>
</evidence>
<keyword evidence="4" id="KW-0378">Hydrolase</keyword>
<dbReference type="InterPro" id="IPR048846">
    <property type="entry name" value="PaaX-like_central"/>
</dbReference>
<dbReference type="SUPFAM" id="SSF143430">
    <property type="entry name" value="TTP0101/SSO1404-like"/>
    <property type="match status" value="1"/>
</dbReference>
<dbReference type="AlphaFoldDB" id="A0A2M6YD49"/>
<evidence type="ECO:0000256" key="2">
    <source>
        <dbReference type="ARBA" id="ARBA00022723"/>
    </source>
</evidence>
<evidence type="ECO:0000256" key="4">
    <source>
        <dbReference type="ARBA" id="ARBA00022801"/>
    </source>
</evidence>
<dbReference type="InterPro" id="IPR021127">
    <property type="entry name" value="CRISPR_associated_Cas2"/>
</dbReference>
<evidence type="ECO:0000256" key="6">
    <source>
        <dbReference type="ARBA" id="ARBA00023118"/>
    </source>
</evidence>
<dbReference type="EMBL" id="PEXI01000005">
    <property type="protein sequence ID" value="PIU24617.1"/>
    <property type="molecule type" value="Genomic_DNA"/>
</dbReference>
<protein>
    <submittedName>
        <fullName evidence="8">CRISPR-associated endonuclease Cas2</fullName>
    </submittedName>
</protein>
<accession>A0A2M6YD49</accession>
<feature type="domain" description="Transcriptional repressor PaaX-like central Cas2-like" evidence="7">
    <location>
        <begin position="27"/>
        <end position="100"/>
    </location>
</feature>
<keyword evidence="3 8" id="KW-0255">Endonuclease</keyword>